<accession>A0ABN7WYY7</accession>
<dbReference type="Proteomes" id="UP000789901">
    <property type="component" value="Unassembled WGS sequence"/>
</dbReference>
<evidence type="ECO:0000313" key="3">
    <source>
        <dbReference type="Proteomes" id="UP000789901"/>
    </source>
</evidence>
<evidence type="ECO:0000256" key="1">
    <source>
        <dbReference type="ARBA" id="ARBA00038101"/>
    </source>
</evidence>
<name>A0ABN7WYY7_GIGMA</name>
<dbReference type="SMART" id="SM00671">
    <property type="entry name" value="SEL1"/>
    <property type="match status" value="2"/>
</dbReference>
<reference evidence="2 3" key="1">
    <citation type="submission" date="2021-06" db="EMBL/GenBank/DDBJ databases">
        <authorList>
            <person name="Kallberg Y."/>
            <person name="Tangrot J."/>
            <person name="Rosling A."/>
        </authorList>
    </citation>
    <scope>NUCLEOTIDE SEQUENCE [LARGE SCALE GENOMIC DNA]</scope>
    <source>
        <strain evidence="2 3">120-4 pot B 10/14</strain>
    </source>
</reference>
<gene>
    <name evidence="2" type="ORF">GMARGA_LOCUS36169</name>
</gene>
<comment type="caution">
    <text evidence="2">The sequence shown here is derived from an EMBL/GenBank/DDBJ whole genome shotgun (WGS) entry which is preliminary data.</text>
</comment>
<dbReference type="Gene3D" id="1.25.40.10">
    <property type="entry name" value="Tetratricopeptide repeat domain"/>
    <property type="match status" value="1"/>
</dbReference>
<dbReference type="SUPFAM" id="SSF81901">
    <property type="entry name" value="HCP-like"/>
    <property type="match status" value="1"/>
</dbReference>
<evidence type="ECO:0000313" key="2">
    <source>
        <dbReference type="EMBL" id="CAG8842775.1"/>
    </source>
</evidence>
<dbReference type="EMBL" id="CAJVQB010070128">
    <property type="protein sequence ID" value="CAG8842775.1"/>
    <property type="molecule type" value="Genomic_DNA"/>
</dbReference>
<proteinExistence type="inferred from homology"/>
<dbReference type="PANTHER" id="PTHR11102:SF147">
    <property type="entry name" value="SEL1L ADAPTOR SUBUNIT OF ERAD E3 UBIQUITIN LIGASE"/>
    <property type="match status" value="1"/>
</dbReference>
<dbReference type="InterPro" id="IPR011990">
    <property type="entry name" value="TPR-like_helical_dom_sf"/>
</dbReference>
<dbReference type="InterPro" id="IPR050767">
    <property type="entry name" value="Sel1_AlgK"/>
</dbReference>
<dbReference type="InterPro" id="IPR006597">
    <property type="entry name" value="Sel1-like"/>
</dbReference>
<sequence>MSEDNKLEDAILQYNVFTKTNITRYRYPSEAKNIYQVFVRYALVGNPKALFYQALCFLDSTGVAKDENEAEKLLKVAADKKHSESYYLLEIRKIDKEGFSKYFEKASLGNSSNIQFYYSYSLYYRKKGVPVDLERGLEFIKLSKKQKNIDAIKFINEYKRKKIKTVSDYLNYKKEKSSNHIDITRNNKWYSKYLSGEDLVVEGFNSLEWIKVDGLILHLTKLKVKSCDLLQEVTLKGCFLTSLTLSNLKSMESFVLRYSDHSFEDNENSTIMVKDMPSLNNIEIDHLHASR</sequence>
<keyword evidence="3" id="KW-1185">Reference proteome</keyword>
<dbReference type="PANTHER" id="PTHR11102">
    <property type="entry name" value="SEL-1-LIKE PROTEIN"/>
    <property type="match status" value="1"/>
</dbReference>
<comment type="similarity">
    <text evidence="1">Belongs to the sel-1 family.</text>
</comment>
<feature type="non-terminal residue" evidence="2">
    <location>
        <position position="291"/>
    </location>
</feature>
<protein>
    <submittedName>
        <fullName evidence="2">27722_t:CDS:1</fullName>
    </submittedName>
</protein>
<organism evidence="2 3">
    <name type="scientific">Gigaspora margarita</name>
    <dbReference type="NCBI Taxonomy" id="4874"/>
    <lineage>
        <taxon>Eukaryota</taxon>
        <taxon>Fungi</taxon>
        <taxon>Fungi incertae sedis</taxon>
        <taxon>Mucoromycota</taxon>
        <taxon>Glomeromycotina</taxon>
        <taxon>Glomeromycetes</taxon>
        <taxon>Diversisporales</taxon>
        <taxon>Gigasporaceae</taxon>
        <taxon>Gigaspora</taxon>
    </lineage>
</organism>